<keyword evidence="2" id="KW-0812">Transmembrane</keyword>
<evidence type="ECO:0000313" key="4">
    <source>
        <dbReference type="Proteomes" id="UP000030671"/>
    </source>
</evidence>
<keyword evidence="2" id="KW-1133">Transmembrane helix</keyword>
<gene>
    <name evidence="3" type="ORF">HETIRDRAFT_168367</name>
</gene>
<dbReference type="RefSeq" id="XP_009542281.1">
    <property type="nucleotide sequence ID" value="XM_009543986.1"/>
</dbReference>
<protein>
    <submittedName>
        <fullName evidence="3">Uncharacterized protein</fullName>
    </submittedName>
</protein>
<sequence length="285" mass="30236">MLQDRLRQGCLPLASLNLAEEMLQRYSFILVLILSFYIVMAKKGSEHLESSTSEAPSSTSHTAMDGSNPSTTSTITVASSLSASPTSASPSPTSSNSPYLYFDSPANTTTCNDTTFSWKFEGQTSVPLTIQITNSLSVQIAIAPGYSRAMVSFRTLTTDVPSTAAELEWSPVDVDEGSYTAVAFDTSRAAGIFAQSSPFFVASGNNRTCLANSSSTSSPSNTSSPSSSSRSSTGKHLSRGALAGTIAGLASGVIILFLAFSVPRLLRHHLPTRRNRRPGGPYYLF</sequence>
<dbReference type="GeneID" id="20668151"/>
<accession>W4KHT5</accession>
<feature type="compositionally biased region" description="Low complexity" evidence="1">
    <location>
        <begin position="50"/>
        <end position="63"/>
    </location>
</feature>
<feature type="transmembrane region" description="Helical" evidence="2">
    <location>
        <begin position="240"/>
        <end position="262"/>
    </location>
</feature>
<dbReference type="AlphaFoldDB" id="W4KHT5"/>
<organism evidence="3 4">
    <name type="scientific">Heterobasidion irregulare (strain TC 32-1)</name>
    <dbReference type="NCBI Taxonomy" id="747525"/>
    <lineage>
        <taxon>Eukaryota</taxon>
        <taxon>Fungi</taxon>
        <taxon>Dikarya</taxon>
        <taxon>Basidiomycota</taxon>
        <taxon>Agaricomycotina</taxon>
        <taxon>Agaricomycetes</taxon>
        <taxon>Russulales</taxon>
        <taxon>Bondarzewiaceae</taxon>
        <taxon>Heterobasidion</taxon>
        <taxon>Heterobasidion annosum species complex</taxon>
    </lineage>
</organism>
<name>W4KHT5_HETIT</name>
<dbReference type="KEGG" id="hir:HETIRDRAFT_168367"/>
<dbReference type="Proteomes" id="UP000030671">
    <property type="component" value="Unassembled WGS sequence"/>
</dbReference>
<feature type="transmembrane region" description="Helical" evidence="2">
    <location>
        <begin position="23"/>
        <end position="40"/>
    </location>
</feature>
<dbReference type="EMBL" id="KI925455">
    <property type="protein sequence ID" value="ETW85418.1"/>
    <property type="molecule type" value="Genomic_DNA"/>
</dbReference>
<keyword evidence="2" id="KW-0472">Membrane</keyword>
<reference evidence="3 4" key="1">
    <citation type="journal article" date="2012" name="New Phytol.">
        <title>Insight into trade-off between wood decay and parasitism from the genome of a fungal forest pathogen.</title>
        <authorList>
            <person name="Olson A."/>
            <person name="Aerts A."/>
            <person name="Asiegbu F."/>
            <person name="Belbahri L."/>
            <person name="Bouzid O."/>
            <person name="Broberg A."/>
            <person name="Canback B."/>
            <person name="Coutinho P.M."/>
            <person name="Cullen D."/>
            <person name="Dalman K."/>
            <person name="Deflorio G."/>
            <person name="van Diepen L.T."/>
            <person name="Dunand C."/>
            <person name="Duplessis S."/>
            <person name="Durling M."/>
            <person name="Gonthier P."/>
            <person name="Grimwood J."/>
            <person name="Fossdal C.G."/>
            <person name="Hansson D."/>
            <person name="Henrissat B."/>
            <person name="Hietala A."/>
            <person name="Himmelstrand K."/>
            <person name="Hoffmeister D."/>
            <person name="Hogberg N."/>
            <person name="James T.Y."/>
            <person name="Karlsson M."/>
            <person name="Kohler A."/>
            <person name="Kues U."/>
            <person name="Lee Y.H."/>
            <person name="Lin Y.C."/>
            <person name="Lind M."/>
            <person name="Lindquist E."/>
            <person name="Lombard V."/>
            <person name="Lucas S."/>
            <person name="Lunden K."/>
            <person name="Morin E."/>
            <person name="Murat C."/>
            <person name="Park J."/>
            <person name="Raffaello T."/>
            <person name="Rouze P."/>
            <person name="Salamov A."/>
            <person name="Schmutz J."/>
            <person name="Solheim H."/>
            <person name="Stahlberg J."/>
            <person name="Velez H."/>
            <person name="de Vries R.P."/>
            <person name="Wiebenga A."/>
            <person name="Woodward S."/>
            <person name="Yakovlev I."/>
            <person name="Garbelotto M."/>
            <person name="Martin F."/>
            <person name="Grigoriev I.V."/>
            <person name="Stenlid J."/>
        </authorList>
    </citation>
    <scope>NUCLEOTIDE SEQUENCE [LARGE SCALE GENOMIC DNA]</scope>
    <source>
        <strain evidence="3 4">TC 32-1</strain>
    </source>
</reference>
<feature type="region of interest" description="Disordered" evidence="1">
    <location>
        <begin position="50"/>
        <end position="95"/>
    </location>
</feature>
<evidence type="ECO:0000256" key="1">
    <source>
        <dbReference type="SAM" id="MobiDB-lite"/>
    </source>
</evidence>
<dbReference type="OrthoDB" id="3266934at2759"/>
<feature type="compositionally biased region" description="Low complexity" evidence="1">
    <location>
        <begin position="212"/>
        <end position="232"/>
    </location>
</feature>
<keyword evidence="4" id="KW-1185">Reference proteome</keyword>
<evidence type="ECO:0000256" key="2">
    <source>
        <dbReference type="SAM" id="Phobius"/>
    </source>
</evidence>
<feature type="region of interest" description="Disordered" evidence="1">
    <location>
        <begin position="211"/>
        <end position="235"/>
    </location>
</feature>
<feature type="compositionally biased region" description="Polar residues" evidence="1">
    <location>
        <begin position="65"/>
        <end position="75"/>
    </location>
</feature>
<dbReference type="HOGENOM" id="CLU_976793_0_0_1"/>
<dbReference type="InParanoid" id="W4KHT5"/>
<feature type="compositionally biased region" description="Low complexity" evidence="1">
    <location>
        <begin position="76"/>
        <end position="95"/>
    </location>
</feature>
<proteinExistence type="predicted"/>
<evidence type="ECO:0000313" key="3">
    <source>
        <dbReference type="EMBL" id="ETW85418.1"/>
    </source>
</evidence>